<dbReference type="Proteomes" id="UP000324748">
    <property type="component" value="Unassembled WGS sequence"/>
</dbReference>
<evidence type="ECO:0000256" key="4">
    <source>
        <dbReference type="ARBA" id="ARBA00023136"/>
    </source>
</evidence>
<comment type="similarity">
    <text evidence="5">Belongs to the TMEM41 family.</text>
</comment>
<keyword evidence="10" id="KW-1185">Reference proteome</keyword>
<feature type="compositionally biased region" description="Acidic residues" evidence="6">
    <location>
        <begin position="40"/>
        <end position="50"/>
    </location>
</feature>
<reference evidence="9 10" key="1">
    <citation type="submission" date="2019-05" db="EMBL/GenBank/DDBJ databases">
        <title>Emergence of the Ug99 lineage of the wheat stem rust pathogen through somatic hybridization.</title>
        <authorList>
            <person name="Li F."/>
            <person name="Upadhyaya N.M."/>
            <person name="Sperschneider J."/>
            <person name="Matny O."/>
            <person name="Nguyen-Phuc H."/>
            <person name="Mago R."/>
            <person name="Raley C."/>
            <person name="Miller M.E."/>
            <person name="Silverstein K.A.T."/>
            <person name="Henningsen E."/>
            <person name="Hirsch C.D."/>
            <person name="Visser B."/>
            <person name="Pretorius Z.A."/>
            <person name="Steffenson B.J."/>
            <person name="Schwessinger B."/>
            <person name="Dodds P.N."/>
            <person name="Figueroa M."/>
        </authorList>
    </citation>
    <scope>NUCLEOTIDE SEQUENCE [LARGE SCALE GENOMIC DNA]</scope>
    <source>
        <strain evidence="9">21-0</strain>
    </source>
</reference>
<feature type="region of interest" description="Disordered" evidence="6">
    <location>
        <begin position="182"/>
        <end position="224"/>
    </location>
</feature>
<evidence type="ECO:0000256" key="5">
    <source>
        <dbReference type="ARBA" id="ARBA00025797"/>
    </source>
</evidence>
<gene>
    <name evidence="9" type="ORF">PGT21_028509</name>
</gene>
<dbReference type="Pfam" id="PF09335">
    <property type="entry name" value="VTT_dom"/>
    <property type="match status" value="1"/>
</dbReference>
<feature type="compositionally biased region" description="Low complexity" evidence="6">
    <location>
        <begin position="51"/>
        <end position="79"/>
    </location>
</feature>
<keyword evidence="3 7" id="KW-1133">Transmembrane helix</keyword>
<dbReference type="PANTHER" id="PTHR43220:SF18">
    <property type="entry name" value="TRANSMEMBRANE PROTEIN 41B"/>
    <property type="match status" value="1"/>
</dbReference>
<evidence type="ECO:0000256" key="1">
    <source>
        <dbReference type="ARBA" id="ARBA00004141"/>
    </source>
</evidence>
<evidence type="ECO:0000256" key="6">
    <source>
        <dbReference type="SAM" id="MobiDB-lite"/>
    </source>
</evidence>
<dbReference type="PANTHER" id="PTHR43220">
    <property type="match status" value="1"/>
</dbReference>
<dbReference type="OrthoDB" id="3364966at2759"/>
<evidence type="ECO:0000256" key="2">
    <source>
        <dbReference type="ARBA" id="ARBA00022692"/>
    </source>
</evidence>
<feature type="compositionally biased region" description="Polar residues" evidence="6">
    <location>
        <begin position="723"/>
        <end position="741"/>
    </location>
</feature>
<evidence type="ECO:0000313" key="10">
    <source>
        <dbReference type="Proteomes" id="UP000324748"/>
    </source>
</evidence>
<feature type="compositionally biased region" description="Low complexity" evidence="6">
    <location>
        <begin position="610"/>
        <end position="625"/>
    </location>
</feature>
<keyword evidence="4 7" id="KW-0472">Membrane</keyword>
<feature type="region of interest" description="Disordered" evidence="6">
    <location>
        <begin position="610"/>
        <end position="666"/>
    </location>
</feature>
<feature type="compositionally biased region" description="Low complexity" evidence="6">
    <location>
        <begin position="24"/>
        <end position="39"/>
    </location>
</feature>
<feature type="transmembrane region" description="Helical" evidence="7">
    <location>
        <begin position="477"/>
        <end position="498"/>
    </location>
</feature>
<protein>
    <recommendedName>
        <fullName evidence="8">VTT domain-containing protein</fullName>
    </recommendedName>
</protein>
<dbReference type="GO" id="GO:0000045">
    <property type="term" value="P:autophagosome assembly"/>
    <property type="evidence" value="ECO:0007669"/>
    <property type="project" value="TreeGrafter"/>
</dbReference>
<comment type="caution">
    <text evidence="9">The sequence shown here is derived from an EMBL/GenBank/DDBJ whole genome shotgun (WGS) entry which is preliminary data.</text>
</comment>
<accession>A0A5B0R1W2</accession>
<name>A0A5B0R1W2_PUCGR</name>
<evidence type="ECO:0000256" key="7">
    <source>
        <dbReference type="SAM" id="Phobius"/>
    </source>
</evidence>
<feature type="region of interest" description="Disordered" evidence="6">
    <location>
        <begin position="565"/>
        <end position="592"/>
    </location>
</feature>
<feature type="compositionally biased region" description="Polar residues" evidence="6">
    <location>
        <begin position="80"/>
        <end position="94"/>
    </location>
</feature>
<feature type="compositionally biased region" description="Polar residues" evidence="6">
    <location>
        <begin position="108"/>
        <end position="123"/>
    </location>
</feature>
<feature type="transmembrane region" description="Helical" evidence="7">
    <location>
        <begin position="303"/>
        <end position="322"/>
    </location>
</feature>
<sequence length="741" mass="81139">MPSFIPHHSKQLPLKAKPKQRSATLISLGGSSTASSAANPDDDSSFELEENSITTTSSPPTTTTTTTNKNNNNNNNPTTRRSLQLLNPSASPYVSLTPGLVSPDRHQNPSPHTRQFPSIPTTISHSLSNSQSSSSQQATRPIPTAHRQSSAPSPLGLSTSQHTLKTLAGGRYYDEYDEDEEINPSTAYPTTPSPHPPHSACQASFPPSSSISSTPSSSLGRSQSQTLKAHIIDFNNTPTSIKNTKRHSSLLVPANERTFTRHPSPSTNSPDRLSPPRTFNLFSPQDWKHFIHQKPLLGFCIRLVSLVLLCAIIVGGLVWALLPPVDEKDLPILRIPTSFEALKKLNALLQIYKTANYYRVLSSFILIYLFLQAFSLPGSMYLSILAGAMFGVQVALPLVCMCVGTGAMLCYLMSLNLASSLVLHSPSIRSRLDDWKVKLSTKTNKLDLFAYLVVIRISPLPPHWVVNLLAPHVGIRLGVFWLTTCLGILPVSLIHTQLGTTLDQMVGPEDLSFLTPKNLTGLALVALGVLVPVLIRWYLRKTLDEPPTSSVSTAESRPFSARIGLSLEDDDEDQPQDHLGRRSGIRSLSGHTYDNSSITSLHKLGRVESSDTLLLSSSPPSSQPTRPSPRHYSVAIPQPPSSKTARLSSTVSKNQPIRNKESSTTPAQSILVPHEQDHHHHHGGRSVDEIKIPNSLSFHSSHHPRNPQHHHHLRSPVILPRLESTNTAHPPNLSRTSSRNR</sequence>
<evidence type="ECO:0000256" key="3">
    <source>
        <dbReference type="ARBA" id="ARBA00022989"/>
    </source>
</evidence>
<feature type="compositionally biased region" description="Low complexity" evidence="6">
    <location>
        <begin position="198"/>
        <end position="224"/>
    </location>
</feature>
<dbReference type="AlphaFoldDB" id="A0A5B0R1W2"/>
<dbReference type="InterPro" id="IPR045014">
    <property type="entry name" value="TM41A/B"/>
</dbReference>
<dbReference type="GO" id="GO:0005789">
    <property type="term" value="C:endoplasmic reticulum membrane"/>
    <property type="evidence" value="ECO:0007669"/>
    <property type="project" value="TreeGrafter"/>
</dbReference>
<evidence type="ECO:0000259" key="8">
    <source>
        <dbReference type="Pfam" id="PF09335"/>
    </source>
</evidence>
<comment type="subcellular location">
    <subcellularLocation>
        <location evidence="1">Membrane</location>
        <topology evidence="1">Multi-pass membrane protein</topology>
    </subcellularLocation>
</comment>
<dbReference type="EMBL" id="VSWC01000001">
    <property type="protein sequence ID" value="KAA1119541.1"/>
    <property type="molecule type" value="Genomic_DNA"/>
</dbReference>
<proteinExistence type="inferred from homology"/>
<feature type="region of interest" description="Disordered" evidence="6">
    <location>
        <begin position="721"/>
        <end position="741"/>
    </location>
</feature>
<dbReference type="InterPro" id="IPR032816">
    <property type="entry name" value="VTT_dom"/>
</dbReference>
<feature type="domain" description="VTT" evidence="8">
    <location>
        <begin position="377"/>
        <end position="500"/>
    </location>
</feature>
<organism evidence="9 10">
    <name type="scientific">Puccinia graminis f. sp. tritici</name>
    <dbReference type="NCBI Taxonomy" id="56615"/>
    <lineage>
        <taxon>Eukaryota</taxon>
        <taxon>Fungi</taxon>
        <taxon>Dikarya</taxon>
        <taxon>Basidiomycota</taxon>
        <taxon>Pucciniomycotina</taxon>
        <taxon>Pucciniomycetes</taxon>
        <taxon>Pucciniales</taxon>
        <taxon>Pucciniaceae</taxon>
        <taxon>Puccinia</taxon>
    </lineage>
</organism>
<feature type="compositionally biased region" description="Low complexity" evidence="6">
    <location>
        <begin position="124"/>
        <end position="137"/>
    </location>
</feature>
<feature type="compositionally biased region" description="Polar residues" evidence="6">
    <location>
        <begin position="146"/>
        <end position="161"/>
    </location>
</feature>
<feature type="transmembrane region" description="Helical" evidence="7">
    <location>
        <begin position="518"/>
        <end position="539"/>
    </location>
</feature>
<feature type="transmembrane region" description="Helical" evidence="7">
    <location>
        <begin position="448"/>
        <end position="470"/>
    </location>
</feature>
<feature type="region of interest" description="Disordered" evidence="6">
    <location>
        <begin position="1"/>
        <end position="161"/>
    </location>
</feature>
<feature type="compositionally biased region" description="Polar residues" evidence="6">
    <location>
        <begin position="641"/>
        <end position="666"/>
    </location>
</feature>
<keyword evidence="2 7" id="KW-0812">Transmembrane</keyword>
<evidence type="ECO:0000313" key="9">
    <source>
        <dbReference type="EMBL" id="KAA1119541.1"/>
    </source>
</evidence>